<comment type="subunit">
    <text evidence="7">Homohexamer.</text>
</comment>
<comment type="similarity">
    <text evidence="7">Belongs to the PPase family.</text>
</comment>
<name>A0A423PHE4_9GAMM</name>
<proteinExistence type="inferred from homology"/>
<dbReference type="Pfam" id="PF00719">
    <property type="entry name" value="Pyrophosphatase"/>
    <property type="match status" value="1"/>
</dbReference>
<evidence type="ECO:0000256" key="7">
    <source>
        <dbReference type="HAMAP-Rule" id="MF_00209"/>
    </source>
</evidence>
<feature type="binding site" evidence="7">
    <location>
        <position position="30"/>
    </location>
    <ligand>
        <name>substrate</name>
    </ligand>
</feature>
<dbReference type="Proteomes" id="UP000283993">
    <property type="component" value="Unassembled WGS sequence"/>
</dbReference>
<dbReference type="GO" id="GO:0006796">
    <property type="term" value="P:phosphate-containing compound metabolic process"/>
    <property type="evidence" value="ECO:0007669"/>
    <property type="project" value="InterPro"/>
</dbReference>
<dbReference type="RefSeq" id="WP_123631911.1">
    <property type="nucleotide sequence ID" value="NZ_AYKH01000040.1"/>
</dbReference>
<sequence length="177" mass="19815">MGYEALTPGKNPPEEINVIIEIVEGSSSVKYEVDKDTDCLMVDRFMNVAMHYPANYGFVPKTLYDDGDPVDVLVLTPEPIVPGAVIKCRPVAVLGTEDESGLDAKILCVPTDKISTDYYKAMRDLDDVDERLRNKIAHFFEHYKDHEDGKWSKISGWEGAEKAKAEINKSIEAYNKG</sequence>
<evidence type="ECO:0000313" key="8">
    <source>
        <dbReference type="EMBL" id="ROO24994.1"/>
    </source>
</evidence>
<keyword evidence="9" id="KW-1185">Reference proteome</keyword>
<accession>A0A423PHE4</accession>
<dbReference type="PANTHER" id="PTHR10286">
    <property type="entry name" value="INORGANIC PYROPHOSPHATASE"/>
    <property type="match status" value="1"/>
</dbReference>
<comment type="caution">
    <text evidence="8">The sequence shown here is derived from an EMBL/GenBank/DDBJ whole genome shotgun (WGS) entry which is preliminary data.</text>
</comment>
<evidence type="ECO:0000256" key="2">
    <source>
        <dbReference type="ARBA" id="ARBA00022490"/>
    </source>
</evidence>
<dbReference type="Gene3D" id="3.90.80.10">
    <property type="entry name" value="Inorganic pyrophosphatase"/>
    <property type="match status" value="1"/>
</dbReference>
<keyword evidence="4 7" id="KW-0378">Hydrolase</keyword>
<feature type="binding site" evidence="7">
    <location>
        <position position="44"/>
    </location>
    <ligand>
        <name>substrate</name>
    </ligand>
</feature>
<dbReference type="EC" id="3.6.1.1" evidence="7"/>
<evidence type="ECO:0000256" key="3">
    <source>
        <dbReference type="ARBA" id="ARBA00022723"/>
    </source>
</evidence>
<comment type="function">
    <text evidence="7">Catalyzes the hydrolysis of inorganic pyrophosphate (PPi) forming two phosphate ions.</text>
</comment>
<feature type="binding site" evidence="7">
    <location>
        <position position="71"/>
    </location>
    <ligand>
        <name>Mg(2+)</name>
        <dbReference type="ChEBI" id="CHEBI:18420"/>
        <label>1</label>
    </ligand>
</feature>
<feature type="binding site" evidence="7">
    <location>
        <position position="71"/>
    </location>
    <ligand>
        <name>Mg(2+)</name>
        <dbReference type="ChEBI" id="CHEBI:18420"/>
        <label>2</label>
    </ligand>
</feature>
<evidence type="ECO:0000256" key="4">
    <source>
        <dbReference type="ARBA" id="ARBA00022801"/>
    </source>
</evidence>
<reference evidence="8 9" key="1">
    <citation type="submission" date="2013-10" db="EMBL/GenBank/DDBJ databases">
        <title>Salinisphaera orenii MK-B5 Genome Sequencing.</title>
        <authorList>
            <person name="Lai Q."/>
            <person name="Li C."/>
            <person name="Shao Z."/>
        </authorList>
    </citation>
    <scope>NUCLEOTIDE SEQUENCE [LARGE SCALE GENOMIC DNA]</scope>
    <source>
        <strain evidence="8 9">MK-B5</strain>
    </source>
</reference>
<dbReference type="InterPro" id="IPR036649">
    <property type="entry name" value="Pyrophosphatase_sf"/>
</dbReference>
<keyword evidence="5 7" id="KW-0460">Magnesium</keyword>
<keyword evidence="2 7" id="KW-0963">Cytoplasm</keyword>
<protein>
    <recommendedName>
        <fullName evidence="7">Inorganic pyrophosphatase</fullName>
        <ecNumber evidence="7">3.6.1.1</ecNumber>
    </recommendedName>
    <alternativeName>
        <fullName evidence="7">Pyrophosphate phospho-hydrolase</fullName>
        <shortName evidence="7">PPase</shortName>
    </alternativeName>
</protein>
<dbReference type="SUPFAM" id="SSF50324">
    <property type="entry name" value="Inorganic pyrophosphatase"/>
    <property type="match status" value="1"/>
</dbReference>
<dbReference type="HAMAP" id="MF_00209">
    <property type="entry name" value="Inorganic_PPase"/>
    <property type="match status" value="1"/>
</dbReference>
<feature type="binding site" evidence="7">
    <location>
        <position position="66"/>
    </location>
    <ligand>
        <name>Mg(2+)</name>
        <dbReference type="ChEBI" id="CHEBI:18420"/>
        <label>1</label>
    </ligand>
</feature>
<feature type="binding site" evidence="7">
    <location>
        <position position="143"/>
    </location>
    <ligand>
        <name>substrate</name>
    </ligand>
</feature>
<dbReference type="GO" id="GO:0004427">
    <property type="term" value="F:inorganic diphosphate phosphatase activity"/>
    <property type="evidence" value="ECO:0007669"/>
    <property type="project" value="UniProtKB-UniRule"/>
</dbReference>
<dbReference type="FunFam" id="3.90.80.10:FF:000003">
    <property type="entry name" value="Inorganic pyrophosphatase"/>
    <property type="match status" value="1"/>
</dbReference>
<dbReference type="GO" id="GO:0000287">
    <property type="term" value="F:magnesium ion binding"/>
    <property type="evidence" value="ECO:0007669"/>
    <property type="project" value="UniProtKB-UniRule"/>
</dbReference>
<keyword evidence="3 7" id="KW-0479">Metal-binding</keyword>
<comment type="cofactor">
    <cofactor evidence="1 7">
        <name>Mg(2+)</name>
        <dbReference type="ChEBI" id="CHEBI:18420"/>
    </cofactor>
</comment>
<comment type="subcellular location">
    <subcellularLocation>
        <location evidence="7">Cytoplasm</location>
    </subcellularLocation>
</comment>
<dbReference type="InterPro" id="IPR008162">
    <property type="entry name" value="Pyrophosphatase"/>
</dbReference>
<evidence type="ECO:0000313" key="9">
    <source>
        <dbReference type="Proteomes" id="UP000283993"/>
    </source>
</evidence>
<feature type="binding site" evidence="7">
    <location>
        <position position="56"/>
    </location>
    <ligand>
        <name>substrate</name>
    </ligand>
</feature>
<dbReference type="GO" id="GO:0005737">
    <property type="term" value="C:cytoplasm"/>
    <property type="evidence" value="ECO:0007669"/>
    <property type="project" value="UniProtKB-SubCell"/>
</dbReference>
<organism evidence="8 9">
    <name type="scientific">Salinisphaera orenii MK-B5</name>
    <dbReference type="NCBI Taxonomy" id="856730"/>
    <lineage>
        <taxon>Bacteria</taxon>
        <taxon>Pseudomonadati</taxon>
        <taxon>Pseudomonadota</taxon>
        <taxon>Gammaproteobacteria</taxon>
        <taxon>Salinisphaerales</taxon>
        <taxon>Salinisphaeraceae</taxon>
        <taxon>Salinisphaera</taxon>
    </lineage>
</organism>
<gene>
    <name evidence="7" type="primary">ppa</name>
    <name evidence="8" type="ORF">SAOR_13540</name>
</gene>
<evidence type="ECO:0000256" key="5">
    <source>
        <dbReference type="ARBA" id="ARBA00022842"/>
    </source>
</evidence>
<feature type="binding site" evidence="7">
    <location>
        <position position="103"/>
    </location>
    <ligand>
        <name>Mg(2+)</name>
        <dbReference type="ChEBI" id="CHEBI:18420"/>
        <label>1</label>
    </ligand>
</feature>
<dbReference type="AlphaFoldDB" id="A0A423PHE4"/>
<comment type="catalytic activity">
    <reaction evidence="6 7">
        <text>diphosphate + H2O = 2 phosphate + H(+)</text>
        <dbReference type="Rhea" id="RHEA:24576"/>
        <dbReference type="ChEBI" id="CHEBI:15377"/>
        <dbReference type="ChEBI" id="CHEBI:15378"/>
        <dbReference type="ChEBI" id="CHEBI:33019"/>
        <dbReference type="ChEBI" id="CHEBI:43474"/>
        <dbReference type="EC" id="3.6.1.1"/>
    </reaction>
</comment>
<dbReference type="NCBIfam" id="NF002317">
    <property type="entry name" value="PRK01250.1"/>
    <property type="match status" value="1"/>
</dbReference>
<dbReference type="CDD" id="cd00412">
    <property type="entry name" value="pyrophosphatase"/>
    <property type="match status" value="1"/>
</dbReference>
<evidence type="ECO:0000256" key="1">
    <source>
        <dbReference type="ARBA" id="ARBA00001946"/>
    </source>
</evidence>
<dbReference type="EMBL" id="AYKH01000040">
    <property type="protein sequence ID" value="ROO24994.1"/>
    <property type="molecule type" value="Genomic_DNA"/>
</dbReference>
<dbReference type="PROSITE" id="PS00387">
    <property type="entry name" value="PPASE"/>
    <property type="match status" value="1"/>
</dbReference>
<evidence type="ECO:0000256" key="6">
    <source>
        <dbReference type="ARBA" id="ARBA00047820"/>
    </source>
</evidence>